<feature type="domain" description="CRISPR-associated protein Cas6 C-terminal" evidence="5">
    <location>
        <begin position="156"/>
        <end position="268"/>
    </location>
</feature>
<dbReference type="GO" id="GO:0051607">
    <property type="term" value="P:defense response to virus"/>
    <property type="evidence" value="ECO:0007669"/>
    <property type="project" value="UniProtKB-KW"/>
</dbReference>
<dbReference type="Pfam" id="PF19308">
    <property type="entry name" value="CRISPR_Cas6_N"/>
    <property type="match status" value="1"/>
</dbReference>
<dbReference type="Gene3D" id="3.30.70.1890">
    <property type="match status" value="1"/>
</dbReference>
<keyword evidence="2" id="KW-0255">Endonuclease</keyword>
<sequence>MPHSLILNLQPRSSIPSGYLTGKHLHALFLTLVSSVDRNLGDYLHEQKTEKAFTLSPLQIRDRASRGHLLQWEHHRSIAAGTSCWWRISLLDDTLFAHLTPLWLNLNPARAWHLGPADLQITSVLGTAQSAQPWANFQSYAQLYEQASDEARQITLTLATPATFRQGKYDSALPTRECIFNSLLHRWHRYSNIPFSETLVECLFPSFFDIRTELVNHPEGKWAGCVGTIGYRILGNVEAATVRQINTLADFAVYSGIGRKTPMGMGMVRRL</sequence>
<dbReference type="Pfam" id="PF10040">
    <property type="entry name" value="CRISPR_Cas6"/>
    <property type="match status" value="1"/>
</dbReference>
<evidence type="ECO:0000256" key="1">
    <source>
        <dbReference type="ARBA" id="ARBA00022722"/>
    </source>
</evidence>
<evidence type="ECO:0000256" key="4">
    <source>
        <dbReference type="ARBA" id="ARBA00023118"/>
    </source>
</evidence>
<evidence type="ECO:0000256" key="2">
    <source>
        <dbReference type="ARBA" id="ARBA00022759"/>
    </source>
</evidence>
<evidence type="ECO:0000256" key="3">
    <source>
        <dbReference type="ARBA" id="ARBA00022801"/>
    </source>
</evidence>
<organism evidence="7 8">
    <name type="scientific">Thermocoleostomius sinensis A174</name>
    <dbReference type="NCBI Taxonomy" id="2016057"/>
    <lineage>
        <taxon>Bacteria</taxon>
        <taxon>Bacillati</taxon>
        <taxon>Cyanobacteriota</taxon>
        <taxon>Cyanophyceae</taxon>
        <taxon>Oculatellales</taxon>
        <taxon>Oculatellaceae</taxon>
        <taxon>Thermocoleostomius</taxon>
    </lineage>
</organism>
<dbReference type="Gene3D" id="3.30.70.1900">
    <property type="match status" value="1"/>
</dbReference>
<keyword evidence="4" id="KW-0051">Antiviral defense</keyword>
<keyword evidence="1" id="KW-0540">Nuclease</keyword>
<dbReference type="KEGG" id="tsin:OXH18_18360"/>
<accession>A0A9E8ZA49</accession>
<evidence type="ECO:0000313" key="7">
    <source>
        <dbReference type="EMBL" id="WAL59121.1"/>
    </source>
</evidence>
<dbReference type="EMBL" id="CP113797">
    <property type="protein sequence ID" value="WAL59121.1"/>
    <property type="molecule type" value="Genomic_DNA"/>
</dbReference>
<dbReference type="InterPro" id="IPR010156">
    <property type="entry name" value="CRISPR-assoc_prot_Cas6"/>
</dbReference>
<keyword evidence="3" id="KW-0378">Hydrolase</keyword>
<dbReference type="GO" id="GO:0004519">
    <property type="term" value="F:endonuclease activity"/>
    <property type="evidence" value="ECO:0007669"/>
    <property type="project" value="UniProtKB-KW"/>
</dbReference>
<dbReference type="InterPro" id="IPR045648">
    <property type="entry name" value="CRISPR-assoc_Cas6-like_N"/>
</dbReference>
<keyword evidence="8" id="KW-1185">Reference proteome</keyword>
<protein>
    <submittedName>
        <fullName evidence="7">CRISPR-associated endoribonuclease Cas6</fullName>
    </submittedName>
</protein>
<dbReference type="GO" id="GO:0016788">
    <property type="term" value="F:hydrolase activity, acting on ester bonds"/>
    <property type="evidence" value="ECO:0007669"/>
    <property type="project" value="InterPro"/>
</dbReference>
<name>A0A9E8ZA49_9CYAN</name>
<feature type="domain" description="CRISPR-associated protein Cas6-like N-terminal" evidence="6">
    <location>
        <begin position="1"/>
        <end position="145"/>
    </location>
</feature>
<dbReference type="CDD" id="cd21141">
    <property type="entry name" value="Cas6_III-like"/>
    <property type="match status" value="1"/>
</dbReference>
<dbReference type="NCBIfam" id="TIGR01877">
    <property type="entry name" value="cas_cas6"/>
    <property type="match status" value="1"/>
</dbReference>
<proteinExistence type="predicted"/>
<dbReference type="Proteomes" id="UP001163152">
    <property type="component" value="Chromosome"/>
</dbReference>
<evidence type="ECO:0000259" key="5">
    <source>
        <dbReference type="Pfam" id="PF10040"/>
    </source>
</evidence>
<dbReference type="AlphaFoldDB" id="A0A9E8ZA49"/>
<dbReference type="RefSeq" id="WP_268608714.1">
    <property type="nucleotide sequence ID" value="NZ_CP113797.1"/>
</dbReference>
<dbReference type="InterPro" id="IPR019267">
    <property type="entry name" value="CRISPR-assoc_Cas6_C"/>
</dbReference>
<evidence type="ECO:0000259" key="6">
    <source>
        <dbReference type="Pfam" id="PF19308"/>
    </source>
</evidence>
<evidence type="ECO:0000313" key="8">
    <source>
        <dbReference type="Proteomes" id="UP001163152"/>
    </source>
</evidence>
<dbReference type="InterPro" id="IPR045747">
    <property type="entry name" value="CRISPR-assoc_prot_Cas6_N_sf"/>
</dbReference>
<reference evidence="7" key="1">
    <citation type="submission" date="2022-12" db="EMBL/GenBank/DDBJ databases">
        <title>Polyphasic identification of a Novel Hot-Spring Cyanobacterium Ocullathermofonsia sinensis gen nov. sp. nov. and Genomic Insights on its Adaptations to the Thermal Habitat.</title>
        <authorList>
            <person name="Daroch M."/>
            <person name="Tang J."/>
            <person name="Jiang Y."/>
        </authorList>
    </citation>
    <scope>NUCLEOTIDE SEQUENCE</scope>
    <source>
        <strain evidence="7">PKUAC-SCTA174</strain>
    </source>
</reference>
<gene>
    <name evidence="7" type="primary">cas6</name>
    <name evidence="7" type="ORF">OXH18_18360</name>
</gene>